<evidence type="ECO:0008006" key="2">
    <source>
        <dbReference type="Google" id="ProtNLM"/>
    </source>
</evidence>
<dbReference type="EMBL" id="LAZR01036431">
    <property type="protein sequence ID" value="KKL24854.1"/>
    <property type="molecule type" value="Genomic_DNA"/>
</dbReference>
<feature type="non-terminal residue" evidence="1">
    <location>
        <position position="277"/>
    </location>
</feature>
<name>A0A0F9BSD8_9ZZZZ</name>
<dbReference type="GO" id="GO:0005506">
    <property type="term" value="F:iron ion binding"/>
    <property type="evidence" value="ECO:0007669"/>
    <property type="project" value="TreeGrafter"/>
</dbReference>
<dbReference type="GO" id="GO:0070025">
    <property type="term" value="F:carbon monoxide binding"/>
    <property type="evidence" value="ECO:0007669"/>
    <property type="project" value="TreeGrafter"/>
</dbReference>
<reference evidence="1" key="1">
    <citation type="journal article" date="2015" name="Nature">
        <title>Complex archaea that bridge the gap between prokaryotes and eukaryotes.</title>
        <authorList>
            <person name="Spang A."/>
            <person name="Saw J.H."/>
            <person name="Jorgensen S.L."/>
            <person name="Zaremba-Niedzwiedzka K."/>
            <person name="Martijn J."/>
            <person name="Lind A.E."/>
            <person name="van Eijk R."/>
            <person name="Schleper C."/>
            <person name="Guy L."/>
            <person name="Ettema T.J."/>
        </authorList>
    </citation>
    <scope>NUCLEOTIDE SEQUENCE</scope>
</reference>
<dbReference type="Pfam" id="PF01924">
    <property type="entry name" value="HypD"/>
    <property type="match status" value="1"/>
</dbReference>
<dbReference type="GO" id="GO:0051539">
    <property type="term" value="F:4 iron, 4 sulfur cluster binding"/>
    <property type="evidence" value="ECO:0007669"/>
    <property type="project" value="TreeGrafter"/>
</dbReference>
<dbReference type="NCBIfam" id="TIGR00075">
    <property type="entry name" value="hypD"/>
    <property type="match status" value="1"/>
</dbReference>
<dbReference type="InterPro" id="IPR042243">
    <property type="entry name" value="HypD_1"/>
</dbReference>
<evidence type="ECO:0000313" key="1">
    <source>
        <dbReference type="EMBL" id="KKL24854.1"/>
    </source>
</evidence>
<organism evidence="1">
    <name type="scientific">marine sediment metagenome</name>
    <dbReference type="NCBI Taxonomy" id="412755"/>
    <lineage>
        <taxon>unclassified sequences</taxon>
        <taxon>metagenomes</taxon>
        <taxon>ecological metagenomes</taxon>
    </lineage>
</organism>
<dbReference type="Gene3D" id="3.40.50.11750">
    <property type="entry name" value="HypD, alpha/beta domain 1"/>
    <property type="match status" value="2"/>
</dbReference>
<dbReference type="AlphaFoldDB" id="A0A0F9BSD8"/>
<sequence>MHKQEPFRNKNNVKAVTEKIKRLYPGGSRKLMEVCGTHTMAIARYGLRDLMPDGLKLISGPGCPVCVTPVSIINAAMAISEIPGNVIVTFGDMLRVPGSEKTLEVCKAEGADVRVLYSVFDMLEMAKKEKDKNFIFISVGFETTTPGIALSVLEAGNRELSNIFYLVANRLVIPAMDALCGSGETEIDGFICPGHVSVVIGYGAYRVIADKYGLPCVVAGFEPVDILLAISELVERVSNKTAGVANAYGRVVTEKGNVNAMEAMNRVFKPVTAEWRG</sequence>
<proteinExistence type="predicted"/>
<dbReference type="InterPro" id="IPR002780">
    <property type="entry name" value="Hyd_form_HypD"/>
</dbReference>
<gene>
    <name evidence="1" type="ORF">LCGC14_2411180</name>
</gene>
<dbReference type="GO" id="GO:0051604">
    <property type="term" value="P:protein maturation"/>
    <property type="evidence" value="ECO:0007669"/>
    <property type="project" value="TreeGrafter"/>
</dbReference>
<comment type="caution">
    <text evidence="1">The sequence shown here is derived from an EMBL/GenBank/DDBJ whole genome shotgun (WGS) entry which is preliminary data.</text>
</comment>
<dbReference type="PANTHER" id="PTHR30149">
    <property type="entry name" value="HYDROGENASE PROTEIN ASSEMBLY PROTEIN HYPD"/>
    <property type="match status" value="1"/>
</dbReference>
<dbReference type="PANTHER" id="PTHR30149:SF0">
    <property type="entry name" value="HYDROGENASE MATURATION FACTOR HYPD"/>
    <property type="match status" value="1"/>
</dbReference>
<protein>
    <recommendedName>
        <fullName evidence="2">Hydrogenase formation protein HypD</fullName>
    </recommendedName>
</protein>
<accession>A0A0F9BSD8</accession>